<organism evidence="1 2">
    <name type="scientific">Ditylenchus dipsaci</name>
    <dbReference type="NCBI Taxonomy" id="166011"/>
    <lineage>
        <taxon>Eukaryota</taxon>
        <taxon>Metazoa</taxon>
        <taxon>Ecdysozoa</taxon>
        <taxon>Nematoda</taxon>
        <taxon>Chromadorea</taxon>
        <taxon>Rhabditida</taxon>
        <taxon>Tylenchina</taxon>
        <taxon>Tylenchomorpha</taxon>
        <taxon>Sphaerularioidea</taxon>
        <taxon>Anguinidae</taxon>
        <taxon>Anguininae</taxon>
        <taxon>Ditylenchus</taxon>
    </lineage>
</organism>
<dbReference type="Proteomes" id="UP000887574">
    <property type="component" value="Unplaced"/>
</dbReference>
<name>A0A915DJU6_9BILA</name>
<keyword evidence="1" id="KW-1185">Reference proteome</keyword>
<reference evidence="2" key="1">
    <citation type="submission" date="2022-11" db="UniProtKB">
        <authorList>
            <consortium name="WormBaseParasite"/>
        </authorList>
    </citation>
    <scope>IDENTIFICATION</scope>
</reference>
<evidence type="ECO:0000313" key="1">
    <source>
        <dbReference type="Proteomes" id="UP000887574"/>
    </source>
</evidence>
<dbReference type="AlphaFoldDB" id="A0A915DJU6"/>
<accession>A0A915DJU6</accession>
<protein>
    <submittedName>
        <fullName evidence="2">Uncharacterized protein</fullName>
    </submittedName>
</protein>
<proteinExistence type="predicted"/>
<dbReference type="WBParaSite" id="jg20801">
    <property type="protein sequence ID" value="jg20801"/>
    <property type="gene ID" value="jg20801"/>
</dbReference>
<sequence>MIAVMKIERKHYEFEFYSTFSENCPFDVTKTFFSEAEIDSLRKYLFSNNTSEAKCVHIEDFDSDVNPCDFFETLKSDFLQATTPQDFLFTANCYNSDYLADTDANMWAEQCSNTKTKERLEMWMCFEWEEAQLVIRRGNQHDLEQHEKEAKADFYQDENFEDE</sequence>
<evidence type="ECO:0000313" key="2">
    <source>
        <dbReference type="WBParaSite" id="jg20801"/>
    </source>
</evidence>